<dbReference type="GO" id="GO:0004222">
    <property type="term" value="F:metalloendopeptidase activity"/>
    <property type="evidence" value="ECO:0007669"/>
    <property type="project" value="InterPro"/>
</dbReference>
<organism evidence="6">
    <name type="scientific">Caldithrix abyssi</name>
    <dbReference type="NCBI Taxonomy" id="187145"/>
    <lineage>
        <taxon>Bacteria</taxon>
        <taxon>Pseudomonadati</taxon>
        <taxon>Calditrichota</taxon>
        <taxon>Calditrichia</taxon>
        <taxon>Calditrichales</taxon>
        <taxon>Calditrichaceae</taxon>
        <taxon>Caldithrix</taxon>
    </lineage>
</organism>
<dbReference type="InterPro" id="IPR011249">
    <property type="entry name" value="Metalloenz_LuxS/M16"/>
</dbReference>
<comment type="similarity">
    <text evidence="2 3">Belongs to the peptidase M16 family.</text>
</comment>
<dbReference type="PROSITE" id="PS00143">
    <property type="entry name" value="INSULINASE"/>
    <property type="match status" value="1"/>
</dbReference>
<dbReference type="Pfam" id="PF05193">
    <property type="entry name" value="Peptidase_M16_C"/>
    <property type="match status" value="1"/>
</dbReference>
<dbReference type="PANTHER" id="PTHR11851">
    <property type="entry name" value="METALLOPROTEASE"/>
    <property type="match status" value="1"/>
</dbReference>
<reference evidence="6" key="1">
    <citation type="journal article" date="2020" name="mSystems">
        <title>Genome- and Community-Level Interaction Insights into Carbon Utilization and Element Cycling Functions of Hydrothermarchaeota in Hydrothermal Sediment.</title>
        <authorList>
            <person name="Zhou Z."/>
            <person name="Liu Y."/>
            <person name="Xu W."/>
            <person name="Pan J."/>
            <person name="Luo Z.H."/>
            <person name="Li M."/>
        </authorList>
    </citation>
    <scope>NUCLEOTIDE SEQUENCE [LARGE SCALE GENOMIC DNA]</scope>
    <source>
        <strain evidence="6">HyVt-456</strain>
    </source>
</reference>
<gene>
    <name evidence="6" type="ORF">ENJ10_08400</name>
</gene>
<sequence length="406" mass="45959">MYKKSKTSQGITVISNALSFYQSVTLGVWVKTGSRFERTGQMGMAHFIEHMLFKGTQKRTGQEIVLTLEQHGANLNAFTSREQTCFYIQTPASFLEPAVEVLADMLTASRFSVTDIETERQVILEEIAAVEDTPDEYVVDLFQEHLFPGNTLGHPILGTRESVAAHSRAGLTAFWRENYVAENMVVVAAGQLDHQALHDWVERYFTGENRPVPVETGMSAAVADQGRLFEHQSGFTQTHICCGAAVCAAADEQRFALEALHVYLGAGMSSRLFQLMREENAMVYSVYSFPEFFSDTGIFCIYLGTDGSKSARALDLLKSELECLVRDGIDRDTLERVKQQMRGRLMLSLESTYNRMIRLAKNEILFGRAYEPETIYRRIDKLRTADIIKTAHDYFNFEDWIITKLQ</sequence>
<dbReference type="InterPro" id="IPR050361">
    <property type="entry name" value="MPP/UQCRC_Complex"/>
</dbReference>
<dbReference type="PANTHER" id="PTHR11851:SF49">
    <property type="entry name" value="MITOCHONDRIAL-PROCESSING PEPTIDASE SUBUNIT ALPHA"/>
    <property type="match status" value="1"/>
</dbReference>
<evidence type="ECO:0000259" key="5">
    <source>
        <dbReference type="Pfam" id="PF05193"/>
    </source>
</evidence>
<accession>A0A7V1PV81</accession>
<dbReference type="GO" id="GO:0006508">
    <property type="term" value="P:proteolysis"/>
    <property type="evidence" value="ECO:0007669"/>
    <property type="project" value="InterPro"/>
</dbReference>
<comment type="cofactor">
    <cofactor evidence="1">
        <name>Zn(2+)</name>
        <dbReference type="ChEBI" id="CHEBI:29105"/>
    </cofactor>
</comment>
<evidence type="ECO:0000256" key="3">
    <source>
        <dbReference type="RuleBase" id="RU004447"/>
    </source>
</evidence>
<name>A0A7V1PV81_CALAY</name>
<proteinExistence type="inferred from homology"/>
<comment type="caution">
    <text evidence="6">The sequence shown here is derived from an EMBL/GenBank/DDBJ whole genome shotgun (WGS) entry which is preliminary data.</text>
</comment>
<dbReference type="EMBL" id="DRLD01000230">
    <property type="protein sequence ID" value="HED10696.1"/>
    <property type="molecule type" value="Genomic_DNA"/>
</dbReference>
<feature type="domain" description="Peptidase M16 C-terminal" evidence="5">
    <location>
        <begin position="169"/>
        <end position="341"/>
    </location>
</feature>
<dbReference type="Gene3D" id="3.30.830.10">
    <property type="entry name" value="Metalloenzyme, LuxS/M16 peptidase-like"/>
    <property type="match status" value="2"/>
</dbReference>
<dbReference type="InterPro" id="IPR011765">
    <property type="entry name" value="Pept_M16_N"/>
</dbReference>
<dbReference type="AlphaFoldDB" id="A0A7V1PV81"/>
<dbReference type="GO" id="GO:0046872">
    <property type="term" value="F:metal ion binding"/>
    <property type="evidence" value="ECO:0007669"/>
    <property type="project" value="InterPro"/>
</dbReference>
<dbReference type="SUPFAM" id="SSF63411">
    <property type="entry name" value="LuxS/MPP-like metallohydrolase"/>
    <property type="match status" value="2"/>
</dbReference>
<dbReference type="InterPro" id="IPR007863">
    <property type="entry name" value="Peptidase_M16_C"/>
</dbReference>
<dbReference type="InterPro" id="IPR001431">
    <property type="entry name" value="Pept_M16_Zn_BS"/>
</dbReference>
<protein>
    <submittedName>
        <fullName evidence="6">Insulinase family protein</fullName>
    </submittedName>
</protein>
<dbReference type="Pfam" id="PF00675">
    <property type="entry name" value="Peptidase_M16"/>
    <property type="match status" value="1"/>
</dbReference>
<evidence type="ECO:0000256" key="2">
    <source>
        <dbReference type="ARBA" id="ARBA00007261"/>
    </source>
</evidence>
<dbReference type="Proteomes" id="UP000886005">
    <property type="component" value="Unassembled WGS sequence"/>
</dbReference>
<feature type="domain" description="Peptidase M16 N-terminal" evidence="4">
    <location>
        <begin position="13"/>
        <end position="159"/>
    </location>
</feature>
<evidence type="ECO:0000256" key="1">
    <source>
        <dbReference type="ARBA" id="ARBA00001947"/>
    </source>
</evidence>
<evidence type="ECO:0000259" key="4">
    <source>
        <dbReference type="Pfam" id="PF00675"/>
    </source>
</evidence>
<evidence type="ECO:0000313" key="6">
    <source>
        <dbReference type="EMBL" id="HED10696.1"/>
    </source>
</evidence>